<dbReference type="GO" id="GO:0005737">
    <property type="term" value="C:cytoplasm"/>
    <property type="evidence" value="ECO:0007669"/>
    <property type="project" value="UniProtKB-SubCell"/>
</dbReference>
<evidence type="ECO:0000256" key="13">
    <source>
        <dbReference type="ARBA" id="ARBA00024535"/>
    </source>
</evidence>
<sequence length="444" mass="49278">MNTPNQRTLGRVIAYDGVGLHTGVGCHVEFRPAAPGTGIRFVRLDLPGKPEIPVAPRYARVDTDHMRRTILKNGDAEVHTVEHILAAAAGLGIDNLIIALNAQEPPEPADGSAGPYVRLFQDAGIVEQPAPRRYFRVTEPVRYEENGVILVGLPHDGLRVTFTIEYTNAWRGTQHATYDIDPEVFIREIAPARTFVLERDVEKLRARGMILGGTLQNAVVVQPTGIMNQEPLRFEDEFVRHKILDFLGDLYLLGRPARGHFLSIKSGHATNVRFVQRLAAAEEPGNLLRTATSNGDSGPIQLDINAIQKIMPHRYPFLLIDRILSLEANRVVGIKNVTINEPFFSGHFPGHPIMPAVLIIEAMAQCGGVLLLNTVERPKDKLVYFMGINNAKFRKPVRPGDQLRFELTLLRLKSRICKMEGKAYVDGDLVAEAELLSSIVERSP</sequence>
<feature type="active site" description="Proton donor" evidence="15">
    <location>
        <position position="268"/>
    </location>
</feature>
<dbReference type="GO" id="GO:0006633">
    <property type="term" value="P:fatty acid biosynthetic process"/>
    <property type="evidence" value="ECO:0007669"/>
    <property type="project" value="UniProtKB-UniRule"/>
</dbReference>
<dbReference type="Gene3D" id="3.30.1700.10">
    <property type="entry name" value="lpxc deacetylase, domain 2"/>
    <property type="match status" value="1"/>
</dbReference>
<comment type="function">
    <text evidence="14 16">Involved in unsaturated fatty acids biosynthesis. Catalyzes the dehydration of short chain beta-hydroxyacyl-ACPs and long chain saturated and unsaturated beta-hydroxyacyl-ACPs.</text>
</comment>
<comment type="catalytic activity">
    <reaction evidence="13 15">
        <text>a UDP-3-O-[(3R)-3-hydroxyacyl]-N-acetyl-alpha-D-glucosamine + H2O = a UDP-3-O-[(3R)-3-hydroxyacyl]-alpha-D-glucosamine + acetate</text>
        <dbReference type="Rhea" id="RHEA:67816"/>
        <dbReference type="ChEBI" id="CHEBI:15377"/>
        <dbReference type="ChEBI" id="CHEBI:30089"/>
        <dbReference type="ChEBI" id="CHEBI:137740"/>
        <dbReference type="ChEBI" id="CHEBI:173225"/>
        <dbReference type="EC" id="3.5.1.108"/>
    </reaction>
</comment>
<keyword evidence="12 16" id="KW-0456">Lyase</keyword>
<dbReference type="InterPro" id="IPR011334">
    <property type="entry name" value="UDP-acyl_GlcNac_deAcase_C"/>
</dbReference>
<protein>
    <recommendedName>
        <fullName evidence="15 16">Multifunctional fusion protein</fullName>
    </recommendedName>
    <domain>
        <recommendedName>
            <fullName evidence="16">3-hydroxyacyl-[acyl-carrier-protein] dehydratase FabZ</fullName>
            <ecNumber evidence="16">4.2.1.59</ecNumber>
        </recommendedName>
        <alternativeName>
            <fullName evidence="16">(3R)-hydroxymyristoyl-[acyl-carrier-protein] dehydratase</fullName>
        </alternativeName>
        <alternativeName>
            <fullName evidence="16">Beta-hydroxyacyl-ACP dehydratase</fullName>
            <shortName evidence="16">(3R)-hydroxymyristoyl-ACP dehydrase</shortName>
        </alternativeName>
    </domain>
    <domain>
        <recommendedName>
            <fullName evidence="15">UDP-3-O-acyl-N-acetylglucosamine deacetylase</fullName>
            <shortName evidence="15">UDP-3-O-acyl-GlcNAc deacetylase</shortName>
            <ecNumber evidence="15">3.5.1.108</ecNumber>
        </recommendedName>
        <alternativeName>
            <fullName evidence="15">UDP-3-O-[R-3-hydroxymyristoyl]-N-acetylglucosamine deacetylase</fullName>
        </alternativeName>
    </domain>
</protein>
<dbReference type="SUPFAM" id="SSF54637">
    <property type="entry name" value="Thioesterase/thiol ester dehydrase-isomerase"/>
    <property type="match status" value="1"/>
</dbReference>
<dbReference type="NCBIfam" id="TIGR00325">
    <property type="entry name" value="lpxC"/>
    <property type="match status" value="1"/>
</dbReference>
<feature type="binding site" evidence="15">
    <location>
        <position position="245"/>
    </location>
    <ligand>
        <name>Zn(2+)</name>
        <dbReference type="ChEBI" id="CHEBI:29105"/>
    </ligand>
</feature>
<comment type="pathway">
    <text evidence="4 15">Glycolipid biosynthesis; lipid IV(A) biosynthesis; lipid IV(A) from (3R)-3-hydroxytetradecanoyl-[acyl-carrier-protein] and UDP-N-acetyl-alpha-D-glucosamine: step 2/6.</text>
</comment>
<comment type="subcellular location">
    <subcellularLocation>
        <location evidence="3 16">Cytoplasm</location>
    </subcellularLocation>
</comment>
<dbReference type="InterPro" id="IPR010084">
    <property type="entry name" value="FabZ"/>
</dbReference>
<keyword evidence="5 16" id="KW-0963">Cytoplasm</keyword>
<reference evidence="17 18" key="1">
    <citation type="journal article" date="2019" name="Nat. Microbiol.">
        <title>Mediterranean grassland soil C-N compound turnover is dependent on rainfall and depth, and is mediated by genomically divergent microorganisms.</title>
        <authorList>
            <person name="Diamond S."/>
            <person name="Andeer P.F."/>
            <person name="Li Z."/>
            <person name="Crits-Christoph A."/>
            <person name="Burstein D."/>
            <person name="Anantharaman K."/>
            <person name="Lane K.R."/>
            <person name="Thomas B.C."/>
            <person name="Pan C."/>
            <person name="Northen T.R."/>
            <person name="Banfield J.F."/>
        </authorList>
    </citation>
    <scope>NUCLEOTIDE SEQUENCE [LARGE SCALE GENOMIC DNA]</scope>
    <source>
        <strain evidence="17">WS_9</strain>
    </source>
</reference>
<dbReference type="FunFam" id="3.10.129.10:FF:000001">
    <property type="entry name" value="3-hydroxyacyl-[acyl-carrier-protein] dehydratase FabZ"/>
    <property type="match status" value="1"/>
</dbReference>
<dbReference type="GO" id="GO:0046872">
    <property type="term" value="F:metal ion binding"/>
    <property type="evidence" value="ECO:0007669"/>
    <property type="project" value="UniProtKB-KW"/>
</dbReference>
<dbReference type="NCBIfam" id="TIGR01750">
    <property type="entry name" value="fabZ"/>
    <property type="match status" value="1"/>
</dbReference>
<keyword evidence="8 15" id="KW-0479">Metal-binding</keyword>
<evidence type="ECO:0000256" key="5">
    <source>
        <dbReference type="ARBA" id="ARBA00022490"/>
    </source>
</evidence>
<dbReference type="EC" id="4.2.1.59" evidence="16"/>
<keyword evidence="7 15" id="KW-0441">Lipid A biosynthesis</keyword>
<dbReference type="Proteomes" id="UP000317691">
    <property type="component" value="Unassembled WGS sequence"/>
</dbReference>
<comment type="similarity">
    <text evidence="16">Belongs to the thioester dehydratase family. FabZ subfamily.</text>
</comment>
<dbReference type="Pfam" id="PF03331">
    <property type="entry name" value="LpxC"/>
    <property type="match status" value="1"/>
</dbReference>
<evidence type="ECO:0000256" key="7">
    <source>
        <dbReference type="ARBA" id="ARBA00022556"/>
    </source>
</evidence>
<evidence type="ECO:0000256" key="9">
    <source>
        <dbReference type="ARBA" id="ARBA00022801"/>
    </source>
</evidence>
<keyword evidence="6 15" id="KW-0444">Lipid biosynthesis</keyword>
<dbReference type="AlphaFoldDB" id="A0A538TSN2"/>
<name>A0A538TSN2_UNCEI</name>
<evidence type="ECO:0000256" key="8">
    <source>
        <dbReference type="ARBA" id="ARBA00022723"/>
    </source>
</evidence>
<feature type="active site" evidence="16">
    <location>
        <position position="347"/>
    </location>
</feature>
<dbReference type="CDD" id="cd01288">
    <property type="entry name" value="FabZ"/>
    <property type="match status" value="1"/>
</dbReference>
<comment type="catalytic activity">
    <reaction evidence="16">
        <text>a (3R)-hydroxyacyl-[ACP] = a (2E)-enoyl-[ACP] + H2O</text>
        <dbReference type="Rhea" id="RHEA:13097"/>
        <dbReference type="Rhea" id="RHEA-COMP:9925"/>
        <dbReference type="Rhea" id="RHEA-COMP:9945"/>
        <dbReference type="ChEBI" id="CHEBI:15377"/>
        <dbReference type="ChEBI" id="CHEBI:78784"/>
        <dbReference type="ChEBI" id="CHEBI:78827"/>
        <dbReference type="EC" id="4.2.1.59"/>
    </reaction>
</comment>
<organism evidence="17 18">
    <name type="scientific">Eiseniibacteriota bacterium</name>
    <dbReference type="NCBI Taxonomy" id="2212470"/>
    <lineage>
        <taxon>Bacteria</taxon>
        <taxon>Candidatus Eiseniibacteriota</taxon>
    </lineage>
</organism>
<dbReference type="PANTHER" id="PTHR33694:SF1">
    <property type="entry name" value="UDP-3-O-ACYL-N-ACETYLGLUCOSAMINE DEACETYLASE 1, MITOCHONDRIAL-RELATED"/>
    <property type="match status" value="1"/>
</dbReference>
<comment type="cofactor">
    <cofactor evidence="1 15">
        <name>Zn(2+)</name>
        <dbReference type="ChEBI" id="CHEBI:29105"/>
    </cofactor>
</comment>
<evidence type="ECO:0000256" key="16">
    <source>
        <dbReference type="HAMAP-Rule" id="MF_00406"/>
    </source>
</evidence>
<evidence type="ECO:0000256" key="4">
    <source>
        <dbReference type="ARBA" id="ARBA00005002"/>
    </source>
</evidence>
<comment type="function">
    <text evidence="2 15">Catalyzes the hydrolysis of UDP-3-O-myristoyl-N-acetylglucosamine to form UDP-3-O-myristoylglucosamine and acetate, the committed step in lipid A biosynthesis.</text>
</comment>
<comment type="similarity">
    <text evidence="15">Belongs to the LpxC family.</text>
</comment>
<dbReference type="InterPro" id="IPR015870">
    <property type="entry name" value="UDP-acyl_N-AcGlcN_deAcase_N"/>
</dbReference>
<dbReference type="EMBL" id="VBOZ01000008">
    <property type="protein sequence ID" value="TMQ66641.1"/>
    <property type="molecule type" value="Genomic_DNA"/>
</dbReference>
<dbReference type="Gene3D" id="3.10.129.10">
    <property type="entry name" value="Hotdog Thioesterase"/>
    <property type="match status" value="1"/>
</dbReference>
<dbReference type="GO" id="GO:0019171">
    <property type="term" value="F:(3R)-hydroxyacyl-[acyl-carrier-protein] dehydratase activity"/>
    <property type="evidence" value="ECO:0007669"/>
    <property type="project" value="UniProtKB-EC"/>
</dbReference>
<keyword evidence="9 15" id="KW-0378">Hydrolase</keyword>
<evidence type="ECO:0000256" key="11">
    <source>
        <dbReference type="ARBA" id="ARBA00023098"/>
    </source>
</evidence>
<feature type="binding site" evidence="15">
    <location>
        <position position="83"/>
    </location>
    <ligand>
        <name>Zn(2+)</name>
        <dbReference type="ChEBI" id="CHEBI:29105"/>
    </ligand>
</feature>
<dbReference type="InterPro" id="IPR004463">
    <property type="entry name" value="UDP-acyl_GlcNac_deAcase"/>
</dbReference>
<dbReference type="GO" id="GO:0016020">
    <property type="term" value="C:membrane"/>
    <property type="evidence" value="ECO:0007669"/>
    <property type="project" value="GOC"/>
</dbReference>
<evidence type="ECO:0000313" key="18">
    <source>
        <dbReference type="Proteomes" id="UP000317691"/>
    </source>
</evidence>
<comment type="caution">
    <text evidence="17">The sequence shown here is derived from an EMBL/GenBank/DDBJ whole genome shotgun (WGS) entry which is preliminary data.</text>
</comment>
<dbReference type="PANTHER" id="PTHR33694">
    <property type="entry name" value="UDP-3-O-ACYL-N-ACETYLGLUCOSAMINE DEACETYLASE 1, MITOCHONDRIAL-RELATED"/>
    <property type="match status" value="1"/>
</dbReference>
<evidence type="ECO:0000256" key="6">
    <source>
        <dbReference type="ARBA" id="ARBA00022516"/>
    </source>
</evidence>
<dbReference type="InterPro" id="IPR020568">
    <property type="entry name" value="Ribosomal_Su5_D2-typ_SF"/>
</dbReference>
<feature type="binding site" evidence="15">
    <location>
        <position position="241"/>
    </location>
    <ligand>
        <name>Zn(2+)</name>
        <dbReference type="ChEBI" id="CHEBI:29105"/>
    </ligand>
</feature>
<evidence type="ECO:0000313" key="17">
    <source>
        <dbReference type="EMBL" id="TMQ66641.1"/>
    </source>
</evidence>
<dbReference type="GO" id="GO:0009245">
    <property type="term" value="P:lipid A biosynthetic process"/>
    <property type="evidence" value="ECO:0007669"/>
    <property type="project" value="UniProtKB-UniRule"/>
</dbReference>
<dbReference type="InterPro" id="IPR029069">
    <property type="entry name" value="HotDog_dom_sf"/>
</dbReference>
<dbReference type="Pfam" id="PF07977">
    <property type="entry name" value="FabA"/>
    <property type="match status" value="1"/>
</dbReference>
<evidence type="ECO:0000256" key="14">
    <source>
        <dbReference type="ARBA" id="ARBA00025049"/>
    </source>
</evidence>
<dbReference type="InterPro" id="IPR013114">
    <property type="entry name" value="FabA_FabZ"/>
</dbReference>
<gene>
    <name evidence="16" type="primary">fabZ</name>
    <name evidence="15" type="synonym">lpxC</name>
    <name evidence="17" type="ORF">E6K79_01595</name>
</gene>
<evidence type="ECO:0000256" key="12">
    <source>
        <dbReference type="ARBA" id="ARBA00023239"/>
    </source>
</evidence>
<dbReference type="EC" id="3.5.1.108" evidence="15"/>
<dbReference type="NCBIfam" id="NF009667">
    <property type="entry name" value="PRK13188.1"/>
    <property type="match status" value="1"/>
</dbReference>
<dbReference type="Gene3D" id="3.30.230.20">
    <property type="entry name" value="lpxc deacetylase, domain 1"/>
    <property type="match status" value="1"/>
</dbReference>
<dbReference type="NCBIfam" id="NF000582">
    <property type="entry name" value="PRK00006.1"/>
    <property type="match status" value="1"/>
</dbReference>
<evidence type="ECO:0000256" key="15">
    <source>
        <dbReference type="HAMAP-Rule" id="MF_00388"/>
    </source>
</evidence>
<keyword evidence="11 15" id="KW-0443">Lipid metabolism</keyword>
<evidence type="ECO:0000256" key="3">
    <source>
        <dbReference type="ARBA" id="ARBA00004496"/>
    </source>
</evidence>
<dbReference type="GO" id="GO:0103117">
    <property type="term" value="F:UDP-3-O-acyl-N-acetylglucosamine deacetylase activity"/>
    <property type="evidence" value="ECO:0007669"/>
    <property type="project" value="UniProtKB-UniRule"/>
</dbReference>
<dbReference type="SUPFAM" id="SSF54211">
    <property type="entry name" value="Ribosomal protein S5 domain 2-like"/>
    <property type="match status" value="2"/>
</dbReference>
<accession>A0A538TSN2</accession>
<dbReference type="HAMAP" id="MF_00388">
    <property type="entry name" value="LpxC"/>
    <property type="match status" value="1"/>
</dbReference>
<evidence type="ECO:0000256" key="10">
    <source>
        <dbReference type="ARBA" id="ARBA00022833"/>
    </source>
</evidence>
<evidence type="ECO:0000256" key="2">
    <source>
        <dbReference type="ARBA" id="ARBA00002923"/>
    </source>
</evidence>
<evidence type="ECO:0000256" key="1">
    <source>
        <dbReference type="ARBA" id="ARBA00001947"/>
    </source>
</evidence>
<keyword evidence="10 15" id="KW-0862">Zinc</keyword>
<dbReference type="UniPathway" id="UPA00359">
    <property type="reaction ID" value="UER00478"/>
</dbReference>
<proteinExistence type="inferred from homology"/>
<dbReference type="HAMAP" id="MF_00406">
    <property type="entry name" value="FabZ"/>
    <property type="match status" value="1"/>
</dbReference>